<dbReference type="SUPFAM" id="SSF49899">
    <property type="entry name" value="Concanavalin A-like lectins/glucanases"/>
    <property type="match status" value="1"/>
</dbReference>
<protein>
    <submittedName>
        <fullName evidence="4">Beta-glucanase/Beta-glucan synthetase</fullName>
    </submittedName>
</protein>
<dbReference type="InterPro" id="IPR013320">
    <property type="entry name" value="ConA-like_dom_sf"/>
</dbReference>
<dbReference type="PANTHER" id="PTHR10963">
    <property type="entry name" value="GLYCOSYL HYDROLASE-RELATED"/>
    <property type="match status" value="1"/>
</dbReference>
<dbReference type="InterPro" id="IPR000757">
    <property type="entry name" value="Beta-glucanase-like"/>
</dbReference>
<name>A0A1W1UPU5_9DEIO</name>
<accession>A0A1W1UPU5</accession>
<reference evidence="4 5" key="1">
    <citation type="submission" date="2017-04" db="EMBL/GenBank/DDBJ databases">
        <authorList>
            <person name="Afonso C.L."/>
            <person name="Miller P.J."/>
            <person name="Scott M.A."/>
            <person name="Spackman E."/>
            <person name="Goraichik I."/>
            <person name="Dimitrov K.M."/>
            <person name="Suarez D.L."/>
            <person name="Swayne D.E."/>
        </authorList>
    </citation>
    <scope>NUCLEOTIDE SEQUENCE [LARGE SCALE GENOMIC DNA]</scope>
    <source>
        <strain evidence="4 5">KR-140</strain>
    </source>
</reference>
<dbReference type="PROSITE" id="PS51762">
    <property type="entry name" value="GH16_2"/>
    <property type="match status" value="1"/>
</dbReference>
<dbReference type="EMBL" id="FWWU01000006">
    <property type="protein sequence ID" value="SMB82831.1"/>
    <property type="molecule type" value="Genomic_DNA"/>
</dbReference>
<evidence type="ECO:0000313" key="4">
    <source>
        <dbReference type="EMBL" id="SMB82831.1"/>
    </source>
</evidence>
<evidence type="ECO:0000313" key="5">
    <source>
        <dbReference type="Proteomes" id="UP000192582"/>
    </source>
</evidence>
<dbReference type="InterPro" id="IPR050546">
    <property type="entry name" value="Glycosyl_Hydrlase_16"/>
</dbReference>
<comment type="similarity">
    <text evidence="1">Belongs to the glycosyl hydrolase 16 family.</text>
</comment>
<keyword evidence="5" id="KW-1185">Reference proteome</keyword>
<gene>
    <name evidence="4" type="ORF">SAMN00790413_04156</name>
</gene>
<feature type="region of interest" description="Disordered" evidence="2">
    <location>
        <begin position="1"/>
        <end position="34"/>
    </location>
</feature>
<evidence type="ECO:0000256" key="1">
    <source>
        <dbReference type="ARBA" id="ARBA00006865"/>
    </source>
</evidence>
<feature type="compositionally biased region" description="Polar residues" evidence="2">
    <location>
        <begin position="1"/>
        <end position="11"/>
    </location>
</feature>
<evidence type="ECO:0000256" key="2">
    <source>
        <dbReference type="SAM" id="MobiDB-lite"/>
    </source>
</evidence>
<dbReference type="Proteomes" id="UP000192582">
    <property type="component" value="Unassembled WGS sequence"/>
</dbReference>
<organism evidence="4 5">
    <name type="scientific">Deinococcus hopiensis KR-140</name>
    <dbReference type="NCBI Taxonomy" id="695939"/>
    <lineage>
        <taxon>Bacteria</taxon>
        <taxon>Thermotogati</taxon>
        <taxon>Deinococcota</taxon>
        <taxon>Deinococci</taxon>
        <taxon>Deinococcales</taxon>
        <taxon>Deinococcaceae</taxon>
        <taxon>Deinococcus</taxon>
    </lineage>
</organism>
<dbReference type="Pfam" id="PF00722">
    <property type="entry name" value="Glyco_hydro_16"/>
    <property type="match status" value="1"/>
</dbReference>
<proteinExistence type="inferred from homology"/>
<dbReference type="GO" id="GO:0004553">
    <property type="term" value="F:hydrolase activity, hydrolyzing O-glycosyl compounds"/>
    <property type="evidence" value="ECO:0007669"/>
    <property type="project" value="InterPro"/>
</dbReference>
<feature type="domain" description="GH16" evidence="3">
    <location>
        <begin position="18"/>
        <end position="287"/>
    </location>
</feature>
<dbReference type="OrthoDB" id="9809583at2"/>
<dbReference type="PANTHER" id="PTHR10963:SF55">
    <property type="entry name" value="GLYCOSIDE HYDROLASE FAMILY 16 PROTEIN"/>
    <property type="match status" value="1"/>
</dbReference>
<evidence type="ECO:0000259" key="3">
    <source>
        <dbReference type="PROSITE" id="PS51762"/>
    </source>
</evidence>
<dbReference type="AlphaFoldDB" id="A0A1W1UPU5"/>
<dbReference type="GO" id="GO:0005975">
    <property type="term" value="P:carbohydrate metabolic process"/>
    <property type="evidence" value="ECO:0007669"/>
    <property type="project" value="InterPro"/>
</dbReference>
<dbReference type="Gene3D" id="2.60.120.200">
    <property type="match status" value="1"/>
</dbReference>
<sequence length="287" mass="32674">MCTEAGNTTNGLPPDATGHSDMPPNPPDKPGYSLTFHEEFDAPTLNKERWLPYYLPHWSGRERAASRYSLPGKGLHLHIERDQQPWLPEIDGQLRTSTLQTGCVSGPVGSAEGQLRFHPDLRVREAQPPMRLYTPRFGFFETRLRAVPIPGYMVALWMIGFEEYPEESGEICICELFGQDLSPGRAVVKSGVHPWSDPSLREEFYADTFAFDASRFHIYAVNWTPARLEFFVDNVLVRTIHQSPQYALQFMLSLYELPQQLTVDAAQQPWPRTACVDYVRGYQPIGE</sequence>
<dbReference type="STRING" id="695939.SAMN00790413_04156"/>
<dbReference type="CDD" id="cd00413">
    <property type="entry name" value="Glyco_hydrolase_16"/>
    <property type="match status" value="1"/>
</dbReference>